<gene>
    <name evidence="1" type="ORF">GCM10011510_16880</name>
</gene>
<dbReference type="OrthoDB" id="2224723at2"/>
<organism evidence="1 2">
    <name type="scientific">Streptococcus himalayensis</name>
    <dbReference type="NCBI Taxonomy" id="1888195"/>
    <lineage>
        <taxon>Bacteria</taxon>
        <taxon>Bacillati</taxon>
        <taxon>Bacillota</taxon>
        <taxon>Bacilli</taxon>
        <taxon>Lactobacillales</taxon>
        <taxon>Streptococcaceae</taxon>
        <taxon>Streptococcus</taxon>
    </lineage>
</organism>
<reference evidence="1" key="2">
    <citation type="submission" date="2020-09" db="EMBL/GenBank/DDBJ databases">
        <authorList>
            <person name="Sun Q."/>
            <person name="Zhou Y."/>
        </authorList>
    </citation>
    <scope>NUCLEOTIDE SEQUENCE</scope>
    <source>
        <strain evidence="1">CGMCC 1.15533</strain>
    </source>
</reference>
<dbReference type="AlphaFoldDB" id="A0A917A8V8"/>
<sequence length="61" mass="7068">MSQPIIPLKTPQSRRFPHKSRNDLVLKMGIGKVELSLFQSLHQETLETILNKVLTYEHPTQ</sequence>
<dbReference type="EMBL" id="BMJN01000037">
    <property type="protein sequence ID" value="GGE36154.1"/>
    <property type="molecule type" value="Genomic_DNA"/>
</dbReference>
<evidence type="ECO:0000313" key="2">
    <source>
        <dbReference type="Proteomes" id="UP000660801"/>
    </source>
</evidence>
<protein>
    <submittedName>
        <fullName evidence="1">Uncharacterized protein</fullName>
    </submittedName>
</protein>
<dbReference type="Proteomes" id="UP000660801">
    <property type="component" value="Unassembled WGS sequence"/>
</dbReference>
<dbReference type="RefSeq" id="WP_068989203.1">
    <property type="nucleotide sequence ID" value="NZ_BMJN01000037.1"/>
</dbReference>
<accession>A0A917A8V8</accession>
<comment type="caution">
    <text evidence="1">The sequence shown here is derived from an EMBL/GenBank/DDBJ whole genome shotgun (WGS) entry which is preliminary data.</text>
</comment>
<evidence type="ECO:0000313" key="1">
    <source>
        <dbReference type="EMBL" id="GGE36154.1"/>
    </source>
</evidence>
<proteinExistence type="predicted"/>
<reference evidence="1" key="1">
    <citation type="journal article" date="2014" name="Int. J. Syst. Evol. Microbiol.">
        <title>Complete genome sequence of Corynebacterium casei LMG S-19264T (=DSM 44701T), isolated from a smear-ripened cheese.</title>
        <authorList>
            <consortium name="US DOE Joint Genome Institute (JGI-PGF)"/>
            <person name="Walter F."/>
            <person name="Albersmeier A."/>
            <person name="Kalinowski J."/>
            <person name="Ruckert C."/>
        </authorList>
    </citation>
    <scope>NUCLEOTIDE SEQUENCE</scope>
    <source>
        <strain evidence="1">CGMCC 1.15533</strain>
    </source>
</reference>
<name>A0A917A8V8_9STRE</name>
<keyword evidence="2" id="KW-1185">Reference proteome</keyword>